<dbReference type="Proteomes" id="UP000027725">
    <property type="component" value="Unassembled WGS sequence"/>
</dbReference>
<organism evidence="1 2">
    <name type="scientific">Thioclava dalianensis</name>
    <dbReference type="NCBI Taxonomy" id="1185766"/>
    <lineage>
        <taxon>Bacteria</taxon>
        <taxon>Pseudomonadati</taxon>
        <taxon>Pseudomonadota</taxon>
        <taxon>Alphaproteobacteria</taxon>
        <taxon>Rhodobacterales</taxon>
        <taxon>Paracoccaceae</taxon>
        <taxon>Thioclava</taxon>
    </lineage>
</organism>
<comment type="caution">
    <text evidence="1">The sequence shown here is derived from an EMBL/GenBank/DDBJ whole genome shotgun (WGS) entry which is preliminary data.</text>
</comment>
<evidence type="ECO:0000313" key="2">
    <source>
        <dbReference type="Proteomes" id="UP000027725"/>
    </source>
</evidence>
<evidence type="ECO:0000313" key="1">
    <source>
        <dbReference type="EMBL" id="KEP71578.1"/>
    </source>
</evidence>
<dbReference type="STRING" id="1185766.SAMN05216224_105233"/>
<sequence>MALIDELAEKLAHEVIAAQQELDEDRLFMEVGNYIGTSSPSLQEAFMTACRLKMAEIRGRTFFEKRLGELRKAKIDNAEHGTQD</sequence>
<keyword evidence="2" id="KW-1185">Reference proteome</keyword>
<protein>
    <submittedName>
        <fullName evidence="1">Uncharacterized protein</fullName>
    </submittedName>
</protein>
<dbReference type="RefSeq" id="WP_038060977.1">
    <property type="nucleotide sequence ID" value="NZ_FOVB01000005.1"/>
</dbReference>
<dbReference type="AlphaFoldDB" id="A0A074TRH5"/>
<accession>A0A074TRH5</accession>
<gene>
    <name evidence="1" type="ORF">DL1_00755</name>
</gene>
<dbReference type="eggNOG" id="ENOG5031BZ6">
    <property type="taxonomic scope" value="Bacteria"/>
</dbReference>
<dbReference type="EMBL" id="JHEH01000001">
    <property type="protein sequence ID" value="KEP71578.1"/>
    <property type="molecule type" value="Genomic_DNA"/>
</dbReference>
<dbReference type="OrthoDB" id="7876148at2"/>
<proteinExistence type="predicted"/>
<name>A0A074TRH5_9RHOB</name>
<reference evidence="1 2" key="1">
    <citation type="submission" date="2014-03" db="EMBL/GenBank/DDBJ databases">
        <title>The draft genome sequence of Thioclava dalianensis DLFJ1-1.</title>
        <authorList>
            <person name="Lai Q."/>
            <person name="Shao Z."/>
        </authorList>
    </citation>
    <scope>NUCLEOTIDE SEQUENCE [LARGE SCALE GENOMIC DNA]</scope>
    <source>
        <strain evidence="1 2">DLFJ1-1</strain>
    </source>
</reference>